<protein>
    <submittedName>
        <fullName evidence="2">NAD(P)-binding protein</fullName>
    </submittedName>
</protein>
<dbReference type="EMBL" id="MU004230">
    <property type="protein sequence ID" value="KAF2674345.1"/>
    <property type="molecule type" value="Genomic_DNA"/>
</dbReference>
<evidence type="ECO:0000259" key="1">
    <source>
        <dbReference type="Pfam" id="PF13460"/>
    </source>
</evidence>
<dbReference type="OrthoDB" id="10254221at2759"/>
<name>A0A6A6UPX8_9PEZI</name>
<dbReference type="Gene3D" id="3.40.50.720">
    <property type="entry name" value="NAD(P)-binding Rossmann-like Domain"/>
    <property type="match status" value="1"/>
</dbReference>
<dbReference type="GO" id="GO:0016646">
    <property type="term" value="F:oxidoreductase activity, acting on the CH-NH group of donors, NAD or NADP as acceptor"/>
    <property type="evidence" value="ECO:0007669"/>
    <property type="project" value="TreeGrafter"/>
</dbReference>
<dbReference type="SUPFAM" id="SSF51735">
    <property type="entry name" value="NAD(P)-binding Rossmann-fold domains"/>
    <property type="match status" value="1"/>
</dbReference>
<accession>A0A6A6UPX8</accession>
<dbReference type="InterPro" id="IPR051606">
    <property type="entry name" value="Polyketide_Oxido-like"/>
</dbReference>
<reference evidence="2" key="1">
    <citation type="journal article" date="2020" name="Stud. Mycol.">
        <title>101 Dothideomycetes genomes: a test case for predicting lifestyles and emergence of pathogens.</title>
        <authorList>
            <person name="Haridas S."/>
            <person name="Albert R."/>
            <person name="Binder M."/>
            <person name="Bloem J."/>
            <person name="Labutti K."/>
            <person name="Salamov A."/>
            <person name="Andreopoulos B."/>
            <person name="Baker S."/>
            <person name="Barry K."/>
            <person name="Bills G."/>
            <person name="Bluhm B."/>
            <person name="Cannon C."/>
            <person name="Castanera R."/>
            <person name="Culley D."/>
            <person name="Daum C."/>
            <person name="Ezra D."/>
            <person name="Gonzalez J."/>
            <person name="Henrissat B."/>
            <person name="Kuo A."/>
            <person name="Liang C."/>
            <person name="Lipzen A."/>
            <person name="Lutzoni F."/>
            <person name="Magnuson J."/>
            <person name="Mondo S."/>
            <person name="Nolan M."/>
            <person name="Ohm R."/>
            <person name="Pangilinan J."/>
            <person name="Park H.-J."/>
            <person name="Ramirez L."/>
            <person name="Alfaro M."/>
            <person name="Sun H."/>
            <person name="Tritt A."/>
            <person name="Yoshinaga Y."/>
            <person name="Zwiers L.-H."/>
            <person name="Turgeon B."/>
            <person name="Goodwin S."/>
            <person name="Spatafora J."/>
            <person name="Crous P."/>
            <person name="Grigoriev I."/>
        </authorList>
    </citation>
    <scope>NUCLEOTIDE SEQUENCE</scope>
    <source>
        <strain evidence="2">CBS 115976</strain>
    </source>
</reference>
<keyword evidence="3" id="KW-1185">Reference proteome</keyword>
<dbReference type="PANTHER" id="PTHR43355">
    <property type="entry name" value="FLAVIN REDUCTASE (NADPH)"/>
    <property type="match status" value="1"/>
</dbReference>
<dbReference type="InterPro" id="IPR016040">
    <property type="entry name" value="NAD(P)-bd_dom"/>
</dbReference>
<evidence type="ECO:0000313" key="2">
    <source>
        <dbReference type="EMBL" id="KAF2674345.1"/>
    </source>
</evidence>
<organism evidence="2 3">
    <name type="scientific">Microthyrium microscopicum</name>
    <dbReference type="NCBI Taxonomy" id="703497"/>
    <lineage>
        <taxon>Eukaryota</taxon>
        <taxon>Fungi</taxon>
        <taxon>Dikarya</taxon>
        <taxon>Ascomycota</taxon>
        <taxon>Pezizomycotina</taxon>
        <taxon>Dothideomycetes</taxon>
        <taxon>Dothideomycetes incertae sedis</taxon>
        <taxon>Microthyriales</taxon>
        <taxon>Microthyriaceae</taxon>
        <taxon>Microthyrium</taxon>
    </lineage>
</organism>
<feature type="domain" description="NAD(P)-binding" evidence="1">
    <location>
        <begin position="7"/>
        <end position="170"/>
    </location>
</feature>
<dbReference type="AlphaFoldDB" id="A0A6A6UPX8"/>
<dbReference type="Proteomes" id="UP000799302">
    <property type="component" value="Unassembled WGS sequence"/>
</dbReference>
<dbReference type="Pfam" id="PF13460">
    <property type="entry name" value="NAD_binding_10"/>
    <property type="match status" value="1"/>
</dbReference>
<evidence type="ECO:0000313" key="3">
    <source>
        <dbReference type="Proteomes" id="UP000799302"/>
    </source>
</evidence>
<sequence length="254" mass="27922">MKVLLIGATGNMGVRLVPALLTHGHSVVAYVRSSDKLESLLPAAVYRRIIVFQGDATDSTKIKGAILDNNCDAVVNTAGLAALPPWGKSDLPLIFRSVVNAIRDASTERKKPLRSWFMGGMGVLYYPRSKTMLSKYIPIYLEHRQNLQLLKSLPPDTVDWSMLCPATMVPESSNFDVPTRNLHGELVAGAETLPAWQDSWVKHIPLMGRPILSAMNAGRYTTTLEQNAEFIAKDLESHASQWMGMTVGVFDGSK</sequence>
<dbReference type="PANTHER" id="PTHR43355:SF7">
    <property type="entry name" value="NAD(P)-BINDING DOMAIN-CONTAINING PROTEIN"/>
    <property type="match status" value="1"/>
</dbReference>
<gene>
    <name evidence="2" type="ORF">BT63DRAFT_449337</name>
</gene>
<dbReference type="InterPro" id="IPR036291">
    <property type="entry name" value="NAD(P)-bd_dom_sf"/>
</dbReference>
<proteinExistence type="predicted"/>